<dbReference type="Pfam" id="PF06733">
    <property type="entry name" value="DEAD_2"/>
    <property type="match status" value="1"/>
</dbReference>
<dbReference type="SMART" id="SM00488">
    <property type="entry name" value="DEXDc2"/>
    <property type="match status" value="1"/>
</dbReference>
<dbReference type="GO" id="GO:0005524">
    <property type="term" value="F:ATP binding"/>
    <property type="evidence" value="ECO:0007669"/>
    <property type="project" value="UniProtKB-KW"/>
</dbReference>
<dbReference type="SMART" id="SM00491">
    <property type="entry name" value="HELICc2"/>
    <property type="match status" value="1"/>
</dbReference>
<dbReference type="RefSeq" id="WP_091230492.1">
    <property type="nucleotide sequence ID" value="NZ_FMKA01000002.1"/>
</dbReference>
<reference evidence="15 16" key="1">
    <citation type="submission" date="2016-09" db="EMBL/GenBank/DDBJ databases">
        <authorList>
            <person name="Capua I."/>
            <person name="De Benedictis P."/>
            <person name="Joannis T."/>
            <person name="Lombin L.H."/>
            <person name="Cattoli G."/>
        </authorList>
    </citation>
    <scope>NUCLEOTIDE SEQUENCE [LARGE SCALE GENOMIC DNA]</scope>
    <source>
        <strain evidence="15 16">GluBS11</strain>
    </source>
</reference>
<dbReference type="GO" id="GO:0046872">
    <property type="term" value="F:metal ion binding"/>
    <property type="evidence" value="ECO:0007669"/>
    <property type="project" value="UniProtKB-KW"/>
</dbReference>
<dbReference type="InterPro" id="IPR006554">
    <property type="entry name" value="Helicase-like_DEXD_c2"/>
</dbReference>
<evidence type="ECO:0000256" key="9">
    <source>
        <dbReference type="ARBA" id="ARBA00023014"/>
    </source>
</evidence>
<dbReference type="OrthoDB" id="9765586at2"/>
<name>A0A1D3TQH0_9FIRM</name>
<evidence type="ECO:0000256" key="6">
    <source>
        <dbReference type="ARBA" id="ARBA00022806"/>
    </source>
</evidence>
<sequence>MIDNSSIKISVRNLVEFILCSGDIDSSRRKTADKEAMQAGSRMHRKIQGGKGTEYHSEYPLKIVIPGDRFSIIVEGRADGIIIKEDGVTVDEIKGVYMDLDYLQEPVAVHKAQAMCYGYIYAKENALESIGIQMTYCGLDSEQIKYFRDEHTFAELETWFETLISEYKKWAKFQYEWRIERQASIQPLEFPFPYREGQKKLAASVYRTIERNKKLFIQAPTGVGKTMSAIFPAVKAVGEGLSEKIFYLTAKTITRTVAKEAFDTLKGDGLRYKVATITAKDKLCILEKTECTPAACPRAKGHYDRVNQAVFDLINREDEYTTETILDYAERYSVCPFELCLDVSVWADAVICDYNYVFDPNVHLKRFFSEGVKGNYIFLVDEAHNLVDRAREMYSASLYKEELMELKRLLKGRGKKLESGLQKCNKYLLEIKRECDEWRIIPDTGHFVFNLMALSAEIEKFLEEEPNGELRDKVLEFYLEARHFLNIYDRLDDSYVIYSEHDEDGRFKLKLFCVNPATNLKEFLDKGDGTVFFSATLLPVQYYRELLSTAEDDYAVYAESPFSEEKRLVLIGGDVSSRYTRRSAAEYRKIAAYIIRTIRQKKGNYLIFFPSYRFMEDVYAHFAEMLDEEIRSLRQSPGMNEEMREEFLSNFMTPGEESLAGFCVMGGIFGEGIDLKYDSLIGTVIVGTGLPQVCNEREILKQYYDAHGRNGFEFAYLNPGMNKVLQAAGRVIRTAEDQGVILLLDERFRTAQYMRLFPREWRGFETCTMDTVEEKISSFWESQKKD</sequence>
<dbReference type="InterPro" id="IPR010614">
    <property type="entry name" value="RAD3-like_helicase_DEAD"/>
</dbReference>
<dbReference type="Gene3D" id="3.90.320.10">
    <property type="match status" value="1"/>
</dbReference>
<keyword evidence="8" id="KW-0408">Iron</keyword>
<keyword evidence="3" id="KW-0547">Nucleotide-binding</keyword>
<dbReference type="GO" id="GO:0051539">
    <property type="term" value="F:4 iron, 4 sulfur cluster binding"/>
    <property type="evidence" value="ECO:0007669"/>
    <property type="project" value="UniProtKB-KW"/>
</dbReference>
<dbReference type="Proteomes" id="UP000199315">
    <property type="component" value="Unassembled WGS sequence"/>
</dbReference>
<dbReference type="PANTHER" id="PTHR11472:SF34">
    <property type="entry name" value="REGULATOR OF TELOMERE ELONGATION HELICASE 1"/>
    <property type="match status" value="1"/>
</dbReference>
<dbReference type="InterPro" id="IPR011604">
    <property type="entry name" value="PDDEXK-like_dom_sf"/>
</dbReference>
<dbReference type="GO" id="GO:0003678">
    <property type="term" value="F:DNA helicase activity"/>
    <property type="evidence" value="ECO:0007669"/>
    <property type="project" value="InterPro"/>
</dbReference>
<comment type="similarity">
    <text evidence="13">Belongs to the helicase family. DinG subfamily.</text>
</comment>
<evidence type="ECO:0000256" key="11">
    <source>
        <dbReference type="ARBA" id="ARBA00023204"/>
    </source>
</evidence>
<keyword evidence="10" id="KW-0238">DNA-binding</keyword>
<evidence type="ECO:0000256" key="12">
    <source>
        <dbReference type="ARBA" id="ARBA00023235"/>
    </source>
</evidence>
<dbReference type="InterPro" id="IPR045028">
    <property type="entry name" value="DinG/Rad3-like"/>
</dbReference>
<organism evidence="15 16">
    <name type="scientific">Anaerobium acetethylicum</name>
    <dbReference type="NCBI Taxonomy" id="1619234"/>
    <lineage>
        <taxon>Bacteria</taxon>
        <taxon>Bacillati</taxon>
        <taxon>Bacillota</taxon>
        <taxon>Clostridia</taxon>
        <taxon>Lachnospirales</taxon>
        <taxon>Lachnospiraceae</taxon>
        <taxon>Anaerobium</taxon>
    </lineage>
</organism>
<dbReference type="GO" id="GO:0006281">
    <property type="term" value="P:DNA repair"/>
    <property type="evidence" value="ECO:0007669"/>
    <property type="project" value="UniProtKB-KW"/>
</dbReference>
<dbReference type="PROSITE" id="PS51193">
    <property type="entry name" value="HELICASE_ATP_BIND_2"/>
    <property type="match status" value="1"/>
</dbReference>
<evidence type="ECO:0000256" key="3">
    <source>
        <dbReference type="ARBA" id="ARBA00022741"/>
    </source>
</evidence>
<dbReference type="SMART" id="SM00487">
    <property type="entry name" value="DEXDc"/>
    <property type="match status" value="1"/>
</dbReference>
<keyword evidence="16" id="KW-1185">Reference proteome</keyword>
<keyword evidence="4" id="KW-0227">DNA damage</keyword>
<dbReference type="InterPro" id="IPR027417">
    <property type="entry name" value="P-loop_NTPase"/>
</dbReference>
<keyword evidence="7" id="KW-0067">ATP-binding</keyword>
<dbReference type="Gene3D" id="1.10.30.20">
    <property type="entry name" value="Bacterial XPD DNA helicase, FeS cluster domain"/>
    <property type="match status" value="1"/>
</dbReference>
<keyword evidence="2" id="KW-0479">Metal-binding</keyword>
<dbReference type="InterPro" id="IPR014001">
    <property type="entry name" value="Helicase_ATP-bd"/>
</dbReference>
<dbReference type="AlphaFoldDB" id="A0A1D3TQH0"/>
<keyword evidence="6 15" id="KW-0347">Helicase</keyword>
<dbReference type="Gene3D" id="3.40.50.300">
    <property type="entry name" value="P-loop containing nucleotide triphosphate hydrolases"/>
    <property type="match status" value="2"/>
</dbReference>
<dbReference type="InterPro" id="IPR014013">
    <property type="entry name" value="Helic_SF1/SF2_ATP-bd_DinG/Rad3"/>
</dbReference>
<dbReference type="GO" id="GO:0003677">
    <property type="term" value="F:DNA binding"/>
    <property type="evidence" value="ECO:0007669"/>
    <property type="project" value="UniProtKB-KW"/>
</dbReference>
<keyword evidence="12" id="KW-0413">Isomerase</keyword>
<accession>A0A1D3TQH0</accession>
<evidence type="ECO:0000256" key="2">
    <source>
        <dbReference type="ARBA" id="ARBA00022723"/>
    </source>
</evidence>
<evidence type="ECO:0000256" key="8">
    <source>
        <dbReference type="ARBA" id="ARBA00023004"/>
    </source>
</evidence>
<dbReference type="SUPFAM" id="SSF52540">
    <property type="entry name" value="P-loop containing nucleoside triphosphate hydrolases"/>
    <property type="match status" value="2"/>
</dbReference>
<dbReference type="STRING" id="1619234.SAMN05421730_1002224"/>
<feature type="domain" description="Helicase ATP-binding" evidence="14">
    <location>
        <begin position="184"/>
        <end position="443"/>
    </location>
</feature>
<proteinExistence type="inferred from homology"/>
<evidence type="ECO:0000256" key="1">
    <source>
        <dbReference type="ARBA" id="ARBA00022485"/>
    </source>
</evidence>
<evidence type="ECO:0000256" key="5">
    <source>
        <dbReference type="ARBA" id="ARBA00022801"/>
    </source>
</evidence>
<evidence type="ECO:0000256" key="10">
    <source>
        <dbReference type="ARBA" id="ARBA00023125"/>
    </source>
</evidence>
<dbReference type="InterPro" id="IPR042493">
    <property type="entry name" value="XPD_DNA_FeS"/>
</dbReference>
<keyword evidence="5" id="KW-0378">Hydrolase</keyword>
<dbReference type="Gene3D" id="1.10.275.40">
    <property type="match status" value="1"/>
</dbReference>
<dbReference type="PANTHER" id="PTHR11472">
    <property type="entry name" value="DNA REPAIR DEAD HELICASE RAD3/XP-D SUBFAMILY MEMBER"/>
    <property type="match status" value="1"/>
</dbReference>
<evidence type="ECO:0000313" key="15">
    <source>
        <dbReference type="EMBL" id="SCP95818.1"/>
    </source>
</evidence>
<protein>
    <submittedName>
        <fullName evidence="15">Rad3-related DNA helicase</fullName>
    </submittedName>
</protein>
<dbReference type="InterPro" id="IPR006555">
    <property type="entry name" value="ATP-dep_Helicase_C"/>
</dbReference>
<evidence type="ECO:0000256" key="7">
    <source>
        <dbReference type="ARBA" id="ARBA00022840"/>
    </source>
</evidence>
<dbReference type="Pfam" id="PF13307">
    <property type="entry name" value="Helicase_C_2"/>
    <property type="match status" value="1"/>
</dbReference>
<gene>
    <name evidence="15" type="ORF">SAMN05421730_1002224</name>
</gene>
<keyword evidence="1" id="KW-0004">4Fe-4S</keyword>
<keyword evidence="11" id="KW-0234">DNA repair</keyword>
<dbReference type="EMBL" id="FMKA01000002">
    <property type="protein sequence ID" value="SCP95818.1"/>
    <property type="molecule type" value="Genomic_DNA"/>
</dbReference>
<evidence type="ECO:0000256" key="13">
    <source>
        <dbReference type="ARBA" id="ARBA00038058"/>
    </source>
</evidence>
<evidence type="ECO:0000259" key="14">
    <source>
        <dbReference type="PROSITE" id="PS51193"/>
    </source>
</evidence>
<keyword evidence="9" id="KW-0411">Iron-sulfur</keyword>
<evidence type="ECO:0000313" key="16">
    <source>
        <dbReference type="Proteomes" id="UP000199315"/>
    </source>
</evidence>
<evidence type="ECO:0000256" key="4">
    <source>
        <dbReference type="ARBA" id="ARBA00022763"/>
    </source>
</evidence>
<dbReference type="GO" id="GO:0016818">
    <property type="term" value="F:hydrolase activity, acting on acid anhydrides, in phosphorus-containing anhydrides"/>
    <property type="evidence" value="ECO:0007669"/>
    <property type="project" value="InterPro"/>
</dbReference>